<dbReference type="Pfam" id="PF13385">
    <property type="entry name" value="Laminin_G_3"/>
    <property type="match status" value="1"/>
</dbReference>
<dbReference type="Pfam" id="PF20254">
    <property type="entry name" value="DMFA2_C"/>
    <property type="match status" value="1"/>
</dbReference>
<sequence length="770" mass="86059">MGKIRINGYCDPLNVKSGDEIDFMISAENTEKVSSKIVRLVHGDENPLGPGFIENELDSNFPNSLKVARQFAQKGAFAKVKDDDKVLSLKDSFTIYAFVNPSKVNGKRQSILGKWNIHSNQGYGLGINPDGHFEFWMGNGSSIDKVTSEVSIVEKTWYFLCVTYNHKSNNVCLIQKGKVNRYNSHIGPVVPYDYDSHICETFRLNINQCEADSDFIWAGATDYNEARKFFVSNLYNGKIDRSGIYKTELTKDQINLLLDGKSFDNKNLLACWDTSLGYTEEGIGDIIIDTGPYSLDAVGINRPVRGMTGWNWSGKDDCFRLAPEQYGGIVFHDDVLIDCNWISDSKWKIPNNLPSGVYALRLNCQDVEEHIPFFVAPKKPKTKIAVLLPTFTYLAYANEHLVFKAPIVQAITAHTPILMPSDLEMHKLDEFGLSTYDHHSDGSGCCYSSWRRPIANMRPKHRLSAMGFPWGLAADLSLLWWLENEGYDFEVITDHDLHKDGLSLLESFKVVINGTHPEYYSEKMLDATEDYLSSGGRLIYPGGNGYYWVTGTRENEPHCIEVRKLDTGSRAWQAYAGEGYLTCTGERSGLWRSRGRAPQKIVGIGFTSEGMDESQPFERMPDSFHRRANWIFKGIGENELIGDFGLGLDGAAGIEIDRYDLALGTPPHALLLASSHGHSDNYPLVSEEITYAFPGRGGTQDSQVRADIVFFNTAHNGACLSIGSIAWSSALPINNGDNNVGRLMRNVIDAFSSKGELPGSKYDGDEKLWR</sequence>
<gene>
    <name evidence="2" type="ORF">METZ01_LOCUS63528</name>
</gene>
<protein>
    <recommendedName>
        <fullName evidence="1">N,N-dimethylformamidase beta subunit-like C-terminal domain-containing protein</fullName>
    </recommendedName>
</protein>
<dbReference type="Gene3D" id="2.60.120.200">
    <property type="match status" value="1"/>
</dbReference>
<proteinExistence type="predicted"/>
<organism evidence="2">
    <name type="scientific">marine metagenome</name>
    <dbReference type="NCBI Taxonomy" id="408172"/>
    <lineage>
        <taxon>unclassified sequences</taxon>
        <taxon>metagenomes</taxon>
        <taxon>ecological metagenomes</taxon>
    </lineage>
</organism>
<reference evidence="2" key="1">
    <citation type="submission" date="2018-05" db="EMBL/GenBank/DDBJ databases">
        <authorList>
            <person name="Lanie J.A."/>
            <person name="Ng W.-L."/>
            <person name="Kazmierczak K.M."/>
            <person name="Andrzejewski T.M."/>
            <person name="Davidsen T.M."/>
            <person name="Wayne K.J."/>
            <person name="Tettelin H."/>
            <person name="Glass J.I."/>
            <person name="Rusch D."/>
            <person name="Podicherti R."/>
            <person name="Tsui H.-C.T."/>
            <person name="Winkler M.E."/>
        </authorList>
    </citation>
    <scope>NUCLEOTIDE SEQUENCE</scope>
</reference>
<dbReference type="SUPFAM" id="SSF49899">
    <property type="entry name" value="Concanavalin A-like lectins/glucanases"/>
    <property type="match status" value="1"/>
</dbReference>
<name>A0A381T4M3_9ZZZZ</name>
<feature type="domain" description="N,N-dimethylformamidase beta subunit-like C-terminal" evidence="1">
    <location>
        <begin position="306"/>
        <end position="735"/>
    </location>
</feature>
<dbReference type="InterPro" id="IPR013320">
    <property type="entry name" value="ConA-like_dom_sf"/>
</dbReference>
<dbReference type="InterPro" id="IPR046540">
    <property type="entry name" value="DMFA2_C"/>
</dbReference>
<dbReference type="AlphaFoldDB" id="A0A381T4M3"/>
<evidence type="ECO:0000313" key="2">
    <source>
        <dbReference type="EMBL" id="SVA10674.1"/>
    </source>
</evidence>
<accession>A0A381T4M3</accession>
<evidence type="ECO:0000259" key="1">
    <source>
        <dbReference type="Pfam" id="PF20254"/>
    </source>
</evidence>
<dbReference type="EMBL" id="UINC01003961">
    <property type="protein sequence ID" value="SVA10674.1"/>
    <property type="molecule type" value="Genomic_DNA"/>
</dbReference>